<dbReference type="AlphaFoldDB" id="A0CKA5"/>
<organism evidence="1 2">
    <name type="scientific">Paramecium tetraurelia</name>
    <dbReference type="NCBI Taxonomy" id="5888"/>
    <lineage>
        <taxon>Eukaryota</taxon>
        <taxon>Sar</taxon>
        <taxon>Alveolata</taxon>
        <taxon>Ciliophora</taxon>
        <taxon>Intramacronucleata</taxon>
        <taxon>Oligohymenophorea</taxon>
        <taxon>Peniculida</taxon>
        <taxon>Parameciidae</taxon>
        <taxon>Paramecium</taxon>
    </lineage>
</organism>
<reference evidence="1 2" key="1">
    <citation type="journal article" date="2006" name="Nature">
        <title>Global trends of whole-genome duplications revealed by the ciliate Paramecium tetraurelia.</title>
        <authorList>
            <consortium name="Genoscope"/>
            <person name="Aury J.-M."/>
            <person name="Jaillon O."/>
            <person name="Duret L."/>
            <person name="Noel B."/>
            <person name="Jubin C."/>
            <person name="Porcel B.M."/>
            <person name="Segurens B."/>
            <person name="Daubin V."/>
            <person name="Anthouard V."/>
            <person name="Aiach N."/>
            <person name="Arnaiz O."/>
            <person name="Billaut A."/>
            <person name="Beisson J."/>
            <person name="Blanc I."/>
            <person name="Bouhouche K."/>
            <person name="Camara F."/>
            <person name="Duharcourt S."/>
            <person name="Guigo R."/>
            <person name="Gogendeau D."/>
            <person name="Katinka M."/>
            <person name="Keller A.-M."/>
            <person name="Kissmehl R."/>
            <person name="Klotz C."/>
            <person name="Koll F."/>
            <person name="Le Moue A."/>
            <person name="Lepere C."/>
            <person name="Malinsky S."/>
            <person name="Nowacki M."/>
            <person name="Nowak J.K."/>
            <person name="Plattner H."/>
            <person name="Poulain J."/>
            <person name="Ruiz F."/>
            <person name="Serrano V."/>
            <person name="Zagulski M."/>
            <person name="Dessen P."/>
            <person name="Betermier M."/>
            <person name="Weissenbach J."/>
            <person name="Scarpelli C."/>
            <person name="Schachter V."/>
            <person name="Sperling L."/>
            <person name="Meyer E."/>
            <person name="Cohen J."/>
            <person name="Wincker P."/>
        </authorList>
    </citation>
    <scope>NUCLEOTIDE SEQUENCE [LARGE SCALE GENOMIC DNA]</scope>
    <source>
        <strain evidence="1 2">Stock d4-2</strain>
    </source>
</reference>
<dbReference type="KEGG" id="ptm:GSPATT00000935001"/>
<dbReference type="InParanoid" id="A0CKA5"/>
<dbReference type="InterPro" id="IPR046341">
    <property type="entry name" value="SET_dom_sf"/>
</dbReference>
<dbReference type="SUPFAM" id="SSF82199">
    <property type="entry name" value="SET domain"/>
    <property type="match status" value="1"/>
</dbReference>
<evidence type="ECO:0000313" key="2">
    <source>
        <dbReference type="Proteomes" id="UP000000600"/>
    </source>
</evidence>
<dbReference type="GeneID" id="5024404"/>
<gene>
    <name evidence="1" type="ORF">GSPATT00000935001</name>
</gene>
<dbReference type="Proteomes" id="UP000000600">
    <property type="component" value="Unassembled WGS sequence"/>
</dbReference>
<dbReference type="RefSeq" id="XP_001438619.1">
    <property type="nucleotide sequence ID" value="XM_001438582.1"/>
</dbReference>
<accession>A0CKA5</accession>
<name>A0CKA5_PARTE</name>
<dbReference type="EMBL" id="CT868096">
    <property type="protein sequence ID" value="CAK71222.1"/>
    <property type="molecule type" value="Genomic_DNA"/>
</dbReference>
<dbReference type="HOGENOM" id="CLU_1597629_0_0_1"/>
<sequence>MYHIECVMSRCFGWDLKSTCLVPIADFLNHSNKACTHYMVHSALEKGSFSKSEEQANFQTQYVIKRNNMNMNILGIEADNEIQKWEDEKIKFILENKQCLRDQNAQNGPKEYQPQLQPKILFFEDQLYVGINLKQISKNLLLQLSNQKEKQELDQQLQLQYYSLQFN</sequence>
<evidence type="ECO:0008006" key="3">
    <source>
        <dbReference type="Google" id="ProtNLM"/>
    </source>
</evidence>
<dbReference type="OrthoDB" id="341421at2759"/>
<keyword evidence="2" id="KW-1185">Reference proteome</keyword>
<dbReference type="Gene3D" id="3.90.1410.10">
    <property type="entry name" value="set domain protein methyltransferase, domain 1"/>
    <property type="match status" value="1"/>
</dbReference>
<evidence type="ECO:0000313" key="1">
    <source>
        <dbReference type="EMBL" id="CAK71222.1"/>
    </source>
</evidence>
<protein>
    <recommendedName>
        <fullName evidence="3">SET domain-containing protein</fullName>
    </recommendedName>
</protein>
<proteinExistence type="predicted"/>